<dbReference type="Proteomes" id="UP001055101">
    <property type="component" value="Unassembled WGS sequence"/>
</dbReference>
<name>A0ABQ4TRG4_9HYPH</name>
<evidence type="ECO:0000313" key="1">
    <source>
        <dbReference type="EMBL" id="GJE57745.1"/>
    </source>
</evidence>
<reference evidence="1" key="2">
    <citation type="submission" date="2021-08" db="EMBL/GenBank/DDBJ databases">
        <authorList>
            <person name="Tani A."/>
            <person name="Ola A."/>
            <person name="Ogura Y."/>
            <person name="Katsura K."/>
            <person name="Hayashi T."/>
        </authorList>
    </citation>
    <scope>NUCLEOTIDE SEQUENCE</scope>
    <source>
        <strain evidence="1">DSM 23674</strain>
    </source>
</reference>
<keyword evidence="2" id="KW-1185">Reference proteome</keyword>
<comment type="caution">
    <text evidence="1">The sequence shown here is derived from an EMBL/GenBank/DDBJ whole genome shotgun (WGS) entry which is preliminary data.</text>
</comment>
<dbReference type="EMBL" id="BPRA01000029">
    <property type="protein sequence ID" value="GJE57745.1"/>
    <property type="molecule type" value="Genomic_DNA"/>
</dbReference>
<organism evidence="1 2">
    <name type="scientific">Methylobacterium thuringiense</name>
    <dbReference type="NCBI Taxonomy" id="1003091"/>
    <lineage>
        <taxon>Bacteria</taxon>
        <taxon>Pseudomonadati</taxon>
        <taxon>Pseudomonadota</taxon>
        <taxon>Alphaproteobacteria</taxon>
        <taxon>Hyphomicrobiales</taxon>
        <taxon>Methylobacteriaceae</taxon>
        <taxon>Methylobacterium</taxon>
    </lineage>
</organism>
<proteinExistence type="predicted"/>
<accession>A0ABQ4TRG4</accession>
<sequence>MSANWKSVKEDLDWSLNQGEDVKGRTELIEAFTKGDSNEMGHVIEAFKMGQRDNHKLANFTRCAHEDDKRLYNIGRKLIELKSS</sequence>
<dbReference type="RefSeq" id="WP_238232863.1">
    <property type="nucleotide sequence ID" value="NZ_BPRA01000029.1"/>
</dbReference>
<protein>
    <submittedName>
        <fullName evidence="1">Uncharacterized protein</fullName>
    </submittedName>
</protein>
<gene>
    <name evidence="1" type="ORF">EKPJFOCH_4263</name>
</gene>
<evidence type="ECO:0000313" key="2">
    <source>
        <dbReference type="Proteomes" id="UP001055101"/>
    </source>
</evidence>
<reference evidence="1" key="1">
    <citation type="journal article" date="2021" name="Front. Microbiol.">
        <title>Comprehensive Comparative Genomics and Phenotyping of Methylobacterium Species.</title>
        <authorList>
            <person name="Alessa O."/>
            <person name="Ogura Y."/>
            <person name="Fujitani Y."/>
            <person name="Takami H."/>
            <person name="Hayashi T."/>
            <person name="Sahin N."/>
            <person name="Tani A."/>
        </authorList>
    </citation>
    <scope>NUCLEOTIDE SEQUENCE</scope>
    <source>
        <strain evidence="1">DSM 23674</strain>
    </source>
</reference>